<feature type="domain" description="PAS" evidence="1">
    <location>
        <begin position="6"/>
        <end position="73"/>
    </location>
</feature>
<dbReference type="RefSeq" id="WP_073040556.1">
    <property type="nucleotide sequence ID" value="NZ_FQUO01000003.1"/>
</dbReference>
<name>A0A1M4WQ55_9BACT</name>
<sequence length="245" mass="28008">MPNTTQFFDILFNNARTNAMMIMSMDGIVESVNEAFTLSFGYTTDDLRDKHFRVLYIEKDQATRRPEIELNQTHRTGSSSDENYLVHKDTTPIWVTGESILVKTDDTSCIVKLIHNIHAQKQLERYLLSSSELLGSLFESVQQSGLLLLNSQMKLVRTNGAFRKMFGVRSDVAEGSKLQDIGNSFWTKEELRQEIRNVIVTGVPMKKEFVYDKGDNDCVRYEIISKQITGDGDAEHQLLLMIKEV</sequence>
<dbReference type="InterPro" id="IPR000014">
    <property type="entry name" value="PAS"/>
</dbReference>
<dbReference type="EMBL" id="FQUO01000003">
    <property type="protein sequence ID" value="SHE83369.1"/>
    <property type="molecule type" value="Genomic_DNA"/>
</dbReference>
<dbReference type="Gene3D" id="3.30.450.20">
    <property type="entry name" value="PAS domain"/>
    <property type="match status" value="2"/>
</dbReference>
<dbReference type="STRING" id="1302690.BUE76_06890"/>
<dbReference type="AlphaFoldDB" id="A0A1M4WQ55"/>
<evidence type="ECO:0000313" key="2">
    <source>
        <dbReference type="EMBL" id="SHE83369.1"/>
    </source>
</evidence>
<dbReference type="OrthoDB" id="669826at2"/>
<evidence type="ECO:0000259" key="1">
    <source>
        <dbReference type="SMART" id="SM00091"/>
    </source>
</evidence>
<keyword evidence="3" id="KW-1185">Reference proteome</keyword>
<protein>
    <submittedName>
        <fullName evidence="2">PAS domain S-box-containing protein</fullName>
    </submittedName>
</protein>
<feature type="domain" description="PAS" evidence="1">
    <location>
        <begin position="132"/>
        <end position="200"/>
    </location>
</feature>
<organism evidence="2 3">
    <name type="scientific">Cnuella takakiae</name>
    <dbReference type="NCBI Taxonomy" id="1302690"/>
    <lineage>
        <taxon>Bacteria</taxon>
        <taxon>Pseudomonadati</taxon>
        <taxon>Bacteroidota</taxon>
        <taxon>Chitinophagia</taxon>
        <taxon>Chitinophagales</taxon>
        <taxon>Chitinophagaceae</taxon>
        <taxon>Cnuella</taxon>
    </lineage>
</organism>
<gene>
    <name evidence="2" type="ORF">SAMN05444008_103102</name>
</gene>
<reference evidence="2 3" key="1">
    <citation type="submission" date="2016-11" db="EMBL/GenBank/DDBJ databases">
        <authorList>
            <person name="Jaros S."/>
            <person name="Januszkiewicz K."/>
            <person name="Wedrychowicz H."/>
        </authorList>
    </citation>
    <scope>NUCLEOTIDE SEQUENCE [LARGE SCALE GENOMIC DNA]</scope>
    <source>
        <strain evidence="2 3">DSM 26897</strain>
    </source>
</reference>
<dbReference type="InterPro" id="IPR035965">
    <property type="entry name" value="PAS-like_dom_sf"/>
</dbReference>
<accession>A0A1M4WQ55</accession>
<dbReference type="CDD" id="cd00130">
    <property type="entry name" value="PAS"/>
    <property type="match status" value="1"/>
</dbReference>
<dbReference type="SUPFAM" id="SSF55785">
    <property type="entry name" value="PYP-like sensor domain (PAS domain)"/>
    <property type="match status" value="2"/>
</dbReference>
<dbReference type="Proteomes" id="UP000184368">
    <property type="component" value="Unassembled WGS sequence"/>
</dbReference>
<dbReference type="NCBIfam" id="TIGR00229">
    <property type="entry name" value="sensory_box"/>
    <property type="match status" value="1"/>
</dbReference>
<dbReference type="Pfam" id="PF13426">
    <property type="entry name" value="PAS_9"/>
    <property type="match status" value="2"/>
</dbReference>
<dbReference type="SMART" id="SM00091">
    <property type="entry name" value="PAS"/>
    <property type="match status" value="2"/>
</dbReference>
<proteinExistence type="predicted"/>
<evidence type="ECO:0000313" key="3">
    <source>
        <dbReference type="Proteomes" id="UP000184368"/>
    </source>
</evidence>